<evidence type="ECO:0000256" key="2">
    <source>
        <dbReference type="ARBA" id="ARBA00023239"/>
    </source>
</evidence>
<keyword evidence="2" id="KW-0456">Lyase</keyword>
<gene>
    <name evidence="3" type="ORF">TeGR_g6924</name>
</gene>
<name>A0ABQ6MSI4_9STRA</name>
<reference evidence="3 4" key="1">
    <citation type="journal article" date="2023" name="Commun. Biol.">
        <title>Genome analysis of Parmales, the sister group of diatoms, reveals the evolutionary specialization of diatoms from phago-mixotrophs to photoautotrophs.</title>
        <authorList>
            <person name="Ban H."/>
            <person name="Sato S."/>
            <person name="Yoshikawa S."/>
            <person name="Yamada K."/>
            <person name="Nakamura Y."/>
            <person name="Ichinomiya M."/>
            <person name="Sato N."/>
            <person name="Blanc-Mathieu R."/>
            <person name="Endo H."/>
            <person name="Kuwata A."/>
            <person name="Ogata H."/>
        </authorList>
    </citation>
    <scope>NUCLEOTIDE SEQUENCE [LARGE SCALE GENOMIC DNA]</scope>
</reference>
<dbReference type="EMBL" id="BRYB01003141">
    <property type="protein sequence ID" value="GMI31292.1"/>
    <property type="molecule type" value="Genomic_DNA"/>
</dbReference>
<organism evidence="3 4">
    <name type="scientific">Tetraparma gracilis</name>
    <dbReference type="NCBI Taxonomy" id="2962635"/>
    <lineage>
        <taxon>Eukaryota</taxon>
        <taxon>Sar</taxon>
        <taxon>Stramenopiles</taxon>
        <taxon>Ochrophyta</taxon>
        <taxon>Bolidophyceae</taxon>
        <taxon>Parmales</taxon>
        <taxon>Triparmaceae</taxon>
        <taxon>Tetraparma</taxon>
    </lineage>
</organism>
<accession>A0ABQ6MSI4</accession>
<keyword evidence="1" id="KW-0210">Decarboxylase</keyword>
<evidence type="ECO:0008006" key="5">
    <source>
        <dbReference type="Google" id="ProtNLM"/>
    </source>
</evidence>
<evidence type="ECO:0000313" key="4">
    <source>
        <dbReference type="Proteomes" id="UP001165060"/>
    </source>
</evidence>
<evidence type="ECO:0000313" key="3">
    <source>
        <dbReference type="EMBL" id="GMI31292.1"/>
    </source>
</evidence>
<proteinExistence type="predicted"/>
<sequence>MLRKRPPALLPLIAAISSALSLKFLLDYRRLSNPTPFMLMKTGSMQQEKRPPSDVIMHQVIFLYLRPILPGFLFERLLASINEPFLSWDVPFSPGRAESEVLSFCRKWGVDTASWPWEKKASEFTTPNAFFSRRFAPSHDPSNKIKASSSSICMPSTSVVTWFEQIKEMPQRLKNDAWTLQDVGLEDWRSYADGSGAILYLAPADYHRYHFPVDGTITNFRLLDQSRYSVTVKPYSKGSPMRSSRT</sequence>
<dbReference type="Pfam" id="PF02666">
    <property type="entry name" value="PS_Dcarbxylase"/>
    <property type="match status" value="1"/>
</dbReference>
<comment type="caution">
    <text evidence="3">The sequence shown here is derived from an EMBL/GenBank/DDBJ whole genome shotgun (WGS) entry which is preliminary data.</text>
</comment>
<dbReference type="Proteomes" id="UP001165060">
    <property type="component" value="Unassembled WGS sequence"/>
</dbReference>
<keyword evidence="4" id="KW-1185">Reference proteome</keyword>
<protein>
    <recommendedName>
        <fullName evidence="5">Phosphatidylserine decarboxylase</fullName>
    </recommendedName>
</protein>
<dbReference type="InterPro" id="IPR003817">
    <property type="entry name" value="PS_Dcarbxylase"/>
</dbReference>
<evidence type="ECO:0000256" key="1">
    <source>
        <dbReference type="ARBA" id="ARBA00022793"/>
    </source>
</evidence>
<dbReference type="PANTHER" id="PTHR10067">
    <property type="entry name" value="PHOSPHATIDYLSERINE DECARBOXYLASE"/>
    <property type="match status" value="1"/>
</dbReference>